<feature type="compositionally biased region" description="Basic and acidic residues" evidence="1">
    <location>
        <begin position="401"/>
        <end position="413"/>
    </location>
</feature>
<keyword evidence="2" id="KW-0472">Membrane</keyword>
<evidence type="ECO:0000313" key="3">
    <source>
        <dbReference type="EMBL" id="KAK0647090.1"/>
    </source>
</evidence>
<proteinExistence type="predicted"/>
<feature type="transmembrane region" description="Helical" evidence="2">
    <location>
        <begin position="507"/>
        <end position="528"/>
    </location>
</feature>
<keyword evidence="2" id="KW-1133">Transmembrane helix</keyword>
<evidence type="ECO:0000256" key="1">
    <source>
        <dbReference type="SAM" id="MobiDB-lite"/>
    </source>
</evidence>
<dbReference type="AlphaFoldDB" id="A0AA40CQ81"/>
<name>A0AA40CQ81_9PEZI</name>
<evidence type="ECO:0000256" key="2">
    <source>
        <dbReference type="SAM" id="Phobius"/>
    </source>
</evidence>
<protein>
    <submittedName>
        <fullName evidence="3">Uncharacterized protein</fullName>
    </submittedName>
</protein>
<keyword evidence="2" id="KW-0812">Transmembrane</keyword>
<keyword evidence="4" id="KW-1185">Reference proteome</keyword>
<comment type="caution">
    <text evidence="3">The sequence shown here is derived from an EMBL/GenBank/DDBJ whole genome shotgun (WGS) entry which is preliminary data.</text>
</comment>
<accession>A0AA40CQ81</accession>
<dbReference type="Gene3D" id="1.20.58.340">
    <property type="entry name" value="Magnesium transport protein CorA, transmembrane region"/>
    <property type="match status" value="1"/>
</dbReference>
<organism evidence="3 4">
    <name type="scientific">Cercophora newfieldiana</name>
    <dbReference type="NCBI Taxonomy" id="92897"/>
    <lineage>
        <taxon>Eukaryota</taxon>
        <taxon>Fungi</taxon>
        <taxon>Dikarya</taxon>
        <taxon>Ascomycota</taxon>
        <taxon>Pezizomycotina</taxon>
        <taxon>Sordariomycetes</taxon>
        <taxon>Sordariomycetidae</taxon>
        <taxon>Sordariales</taxon>
        <taxon>Lasiosphaeriaceae</taxon>
        <taxon>Cercophora</taxon>
    </lineage>
</organism>
<reference evidence="3" key="1">
    <citation type="submission" date="2023-06" db="EMBL/GenBank/DDBJ databases">
        <title>Genome-scale phylogeny and comparative genomics of the fungal order Sordariales.</title>
        <authorList>
            <consortium name="Lawrence Berkeley National Laboratory"/>
            <person name="Hensen N."/>
            <person name="Bonometti L."/>
            <person name="Westerberg I."/>
            <person name="Brannstrom I.O."/>
            <person name="Guillou S."/>
            <person name="Cros-Aarteil S."/>
            <person name="Calhoun S."/>
            <person name="Haridas S."/>
            <person name="Kuo A."/>
            <person name="Mondo S."/>
            <person name="Pangilinan J."/>
            <person name="Riley R."/>
            <person name="Labutti K."/>
            <person name="Andreopoulos B."/>
            <person name="Lipzen A."/>
            <person name="Chen C."/>
            <person name="Yanf M."/>
            <person name="Daum C."/>
            <person name="Ng V."/>
            <person name="Clum A."/>
            <person name="Steindorff A."/>
            <person name="Ohm R."/>
            <person name="Martin F."/>
            <person name="Silar P."/>
            <person name="Natvig D."/>
            <person name="Lalanne C."/>
            <person name="Gautier V."/>
            <person name="Ament-Velasquez S.L."/>
            <person name="Kruys A."/>
            <person name="Hutchinson M.I."/>
            <person name="Powell A.J."/>
            <person name="Barry K."/>
            <person name="Miller A.N."/>
            <person name="Grigoriev I.V."/>
            <person name="Debuchy R."/>
            <person name="Gladieux P."/>
            <person name="Thoren M.H."/>
            <person name="Johannesson H."/>
        </authorList>
    </citation>
    <scope>NUCLEOTIDE SEQUENCE</scope>
    <source>
        <strain evidence="3">SMH2532-1</strain>
    </source>
</reference>
<feature type="region of interest" description="Disordered" evidence="1">
    <location>
        <begin position="399"/>
        <end position="419"/>
    </location>
</feature>
<dbReference type="EMBL" id="JAULSV010000004">
    <property type="protein sequence ID" value="KAK0647090.1"/>
    <property type="molecule type" value="Genomic_DNA"/>
</dbReference>
<gene>
    <name evidence="3" type="ORF">B0T16DRAFT_458952</name>
</gene>
<dbReference type="Proteomes" id="UP001174936">
    <property type="component" value="Unassembled WGS sequence"/>
</dbReference>
<sequence length="546" mass="62968">MTFRLSVIELSLNNSTSTLLLRECSDLNEARTFFITNPQIADQRIERVFQEHLGAPEEFFAEHTTQGPSFTTDESHIRSSWLPSSMPAEESFHQDLFCMWLYTGRTQDIQWPCSKSGLMLCPGDEGLELRCDATGRELQFYELKSRPEGRRWLMIVPQRCSYWSNRHGENGWDAVILCDPPPTHALVNGTGGPVNVTRRIPFNGGYREFIPPAVVREGAISENTRQALDLIPVEPGEFDAQRARRYHAVNDRRRVLQEQLDSPSPPRLSMFEDLRYYFCRHAKVLENREHPSCATLFPLKLIASHFCVVHDFVAFQTAKMRSTGWNLRRETAEQVRAAQEVETAWSRFRCTEYLEAVTAMLDTLGAATDEHHTPPYFYDSFNSIYRRGNFFDGPYRHTPTRSRERPAIEERGRAVPPDAATSHYSSDWKSPINDFIFLHRQFTLRREDYDRITTSIAALAGIIAGRLGIDEAKTAKALTFVAMCFAPLSWVSGIYSMEVFGPDGPFFWQYWLTALPTMFAVWGVFFVWKYKWWAAALSFIVRRWLT</sequence>
<feature type="transmembrane region" description="Helical" evidence="2">
    <location>
        <begin position="476"/>
        <end position="495"/>
    </location>
</feature>
<evidence type="ECO:0000313" key="4">
    <source>
        <dbReference type="Proteomes" id="UP001174936"/>
    </source>
</evidence>
<feature type="transmembrane region" description="Helical" evidence="2">
    <location>
        <begin position="452"/>
        <end position="469"/>
    </location>
</feature>